<comment type="caution">
    <text evidence="1">The sequence shown here is derived from an EMBL/GenBank/DDBJ whole genome shotgun (WGS) entry which is preliminary data.</text>
</comment>
<gene>
    <name evidence="1" type="ORF">EV182_005787</name>
</gene>
<evidence type="ECO:0000313" key="1">
    <source>
        <dbReference type="EMBL" id="KAJ1673152.1"/>
    </source>
</evidence>
<name>A0ACC1HD00_9FUNG</name>
<sequence>RYYNSKKQAVKKHEKTVASSAKVVRNAEYRIRQDLKQTKVSTSTISQMRKPAWFEKFLWFITSEGYLVIAGHDMQQNEVLVKRYLKPGDAYVHADLSGAASVIVKNKDPSGVSAEATIPPTTLFQAGIMSVCQSRAWDAKIVTSAWWVEAHQVSKSAPTGEYLTTGSFMIRGRKHFLPPVQLVYGFGFLFKLGDDQSIARHVMAKKEKERIVAENRAKQLEIEAQRSSGKDVPNEQLVASQQQQQQQQQQEEEEEKEAHTGGNDSAGKGDNHIFDDTQNRPEVPAQPVVEHGNFEAVRQKYGLEEYERNHVVSDEDDGLGAQVAKKSGSGHKYMSAKERRMQKKQQRKAESAGGETVPTESAEIEVTVKSKNDSSPSLPAQVSKPKRGKKSKLKKIKEKYGDQDEEDRELRLKLLGTKLAEGALT</sequence>
<dbReference type="Proteomes" id="UP001145114">
    <property type="component" value="Unassembled WGS sequence"/>
</dbReference>
<feature type="non-terminal residue" evidence="1">
    <location>
        <position position="425"/>
    </location>
</feature>
<feature type="non-terminal residue" evidence="1">
    <location>
        <position position="1"/>
    </location>
</feature>
<accession>A0ACC1HD00</accession>
<organism evidence="1 2">
    <name type="scientific">Spiromyces aspiralis</name>
    <dbReference type="NCBI Taxonomy" id="68401"/>
    <lineage>
        <taxon>Eukaryota</taxon>
        <taxon>Fungi</taxon>
        <taxon>Fungi incertae sedis</taxon>
        <taxon>Zoopagomycota</taxon>
        <taxon>Kickxellomycotina</taxon>
        <taxon>Kickxellomycetes</taxon>
        <taxon>Kickxellales</taxon>
        <taxon>Kickxellaceae</taxon>
        <taxon>Spiromyces</taxon>
    </lineage>
</organism>
<keyword evidence="2" id="KW-1185">Reference proteome</keyword>
<protein>
    <submittedName>
        <fullName evidence="1">Uncharacterized protein</fullName>
    </submittedName>
</protein>
<reference evidence="1" key="1">
    <citation type="submission" date="2022-06" db="EMBL/GenBank/DDBJ databases">
        <title>Phylogenomic reconstructions and comparative analyses of Kickxellomycotina fungi.</title>
        <authorList>
            <person name="Reynolds N.K."/>
            <person name="Stajich J.E."/>
            <person name="Barry K."/>
            <person name="Grigoriev I.V."/>
            <person name="Crous P."/>
            <person name="Smith M.E."/>
        </authorList>
    </citation>
    <scope>NUCLEOTIDE SEQUENCE</scope>
    <source>
        <strain evidence="1">RSA 2271</strain>
    </source>
</reference>
<dbReference type="EMBL" id="JAMZIH010007314">
    <property type="protein sequence ID" value="KAJ1673152.1"/>
    <property type="molecule type" value="Genomic_DNA"/>
</dbReference>
<proteinExistence type="predicted"/>
<evidence type="ECO:0000313" key="2">
    <source>
        <dbReference type="Proteomes" id="UP001145114"/>
    </source>
</evidence>